<proteinExistence type="predicted"/>
<dbReference type="Proteomes" id="UP001066276">
    <property type="component" value="Chromosome 1_2"/>
</dbReference>
<sequence>MNRPLIRLLHKDADSFINKSPDSPSLTSAGWLPDSERLGRVGGRRPKMDLIIKRLRRGASPRAFYLSRSQVIVMNFADGSGKRIKYNGTVPFRDARQAIRTALCTIVKVLRNNAWQ</sequence>
<evidence type="ECO:0000313" key="1">
    <source>
        <dbReference type="EMBL" id="KAJ1211120.1"/>
    </source>
</evidence>
<dbReference type="AlphaFoldDB" id="A0AAV7WE63"/>
<comment type="caution">
    <text evidence="1">The sequence shown here is derived from an EMBL/GenBank/DDBJ whole genome shotgun (WGS) entry which is preliminary data.</text>
</comment>
<evidence type="ECO:0000313" key="2">
    <source>
        <dbReference type="Proteomes" id="UP001066276"/>
    </source>
</evidence>
<name>A0AAV7WE63_PLEWA</name>
<organism evidence="1 2">
    <name type="scientific">Pleurodeles waltl</name>
    <name type="common">Iberian ribbed newt</name>
    <dbReference type="NCBI Taxonomy" id="8319"/>
    <lineage>
        <taxon>Eukaryota</taxon>
        <taxon>Metazoa</taxon>
        <taxon>Chordata</taxon>
        <taxon>Craniata</taxon>
        <taxon>Vertebrata</taxon>
        <taxon>Euteleostomi</taxon>
        <taxon>Amphibia</taxon>
        <taxon>Batrachia</taxon>
        <taxon>Caudata</taxon>
        <taxon>Salamandroidea</taxon>
        <taxon>Salamandridae</taxon>
        <taxon>Pleurodelinae</taxon>
        <taxon>Pleurodeles</taxon>
    </lineage>
</organism>
<accession>A0AAV7WE63</accession>
<dbReference type="EMBL" id="JANPWB010000002">
    <property type="protein sequence ID" value="KAJ1211120.1"/>
    <property type="molecule type" value="Genomic_DNA"/>
</dbReference>
<gene>
    <name evidence="1" type="ORF">NDU88_006481</name>
</gene>
<protein>
    <submittedName>
        <fullName evidence="1">Uncharacterized protein</fullName>
    </submittedName>
</protein>
<keyword evidence="2" id="KW-1185">Reference proteome</keyword>
<reference evidence="1" key="1">
    <citation type="journal article" date="2022" name="bioRxiv">
        <title>Sequencing and chromosome-scale assembly of the giantPleurodeles waltlgenome.</title>
        <authorList>
            <person name="Brown T."/>
            <person name="Elewa A."/>
            <person name="Iarovenko S."/>
            <person name="Subramanian E."/>
            <person name="Araus A.J."/>
            <person name="Petzold A."/>
            <person name="Susuki M."/>
            <person name="Suzuki K.-i.T."/>
            <person name="Hayashi T."/>
            <person name="Toyoda A."/>
            <person name="Oliveira C."/>
            <person name="Osipova E."/>
            <person name="Leigh N.D."/>
            <person name="Simon A."/>
            <person name="Yun M.H."/>
        </authorList>
    </citation>
    <scope>NUCLEOTIDE SEQUENCE</scope>
    <source>
        <strain evidence="1">20211129_DDA</strain>
        <tissue evidence="1">Liver</tissue>
    </source>
</reference>